<dbReference type="GeneID" id="106156275"/>
<name>A0A1S3HN37_LINAN</name>
<dbReference type="PANTHER" id="PTHR32026:SF10">
    <property type="entry name" value="METHYLTRANSFERASE-LIKE PROTEIN 24-RELATED"/>
    <property type="match status" value="1"/>
</dbReference>
<dbReference type="KEGG" id="lak:106156275"/>
<dbReference type="InterPro" id="IPR026913">
    <property type="entry name" value="METTL24"/>
</dbReference>
<feature type="transmembrane region" description="Helical" evidence="2">
    <location>
        <begin position="12"/>
        <end position="31"/>
    </location>
</feature>
<dbReference type="Proteomes" id="UP000085678">
    <property type="component" value="Unplaced"/>
</dbReference>
<feature type="domain" description="Methyltransferase" evidence="3">
    <location>
        <begin position="328"/>
        <end position="505"/>
    </location>
</feature>
<proteinExistence type="predicted"/>
<dbReference type="Pfam" id="PF13383">
    <property type="entry name" value="Methyltransf_22"/>
    <property type="match status" value="1"/>
</dbReference>
<keyword evidence="2" id="KW-0472">Membrane</keyword>
<reference evidence="5" key="1">
    <citation type="submission" date="2025-08" db="UniProtKB">
        <authorList>
            <consortium name="RefSeq"/>
        </authorList>
    </citation>
    <scope>IDENTIFICATION</scope>
    <source>
        <tissue evidence="5">Gonads</tissue>
    </source>
</reference>
<evidence type="ECO:0000256" key="1">
    <source>
        <dbReference type="SAM" id="MobiDB-lite"/>
    </source>
</evidence>
<keyword evidence="2" id="KW-0812">Transmembrane</keyword>
<feature type="region of interest" description="Disordered" evidence="1">
    <location>
        <begin position="219"/>
        <end position="278"/>
    </location>
</feature>
<evidence type="ECO:0000256" key="2">
    <source>
        <dbReference type="SAM" id="Phobius"/>
    </source>
</evidence>
<dbReference type="PANTHER" id="PTHR32026">
    <property type="entry name" value="METHYLTRANSFERASE-LIKE PROTEIN 24"/>
    <property type="match status" value="1"/>
</dbReference>
<accession>A0A1S3HN37</accession>
<feature type="compositionally biased region" description="Polar residues" evidence="1">
    <location>
        <begin position="79"/>
        <end position="104"/>
    </location>
</feature>
<dbReference type="AlphaFoldDB" id="A0A1S3HN37"/>
<organism evidence="4 5">
    <name type="scientific">Lingula anatina</name>
    <name type="common">Brachiopod</name>
    <name type="synonym">Lingula unguis</name>
    <dbReference type="NCBI Taxonomy" id="7574"/>
    <lineage>
        <taxon>Eukaryota</taxon>
        <taxon>Metazoa</taxon>
        <taxon>Spiralia</taxon>
        <taxon>Lophotrochozoa</taxon>
        <taxon>Brachiopoda</taxon>
        <taxon>Linguliformea</taxon>
        <taxon>Lingulata</taxon>
        <taxon>Lingulida</taxon>
        <taxon>Linguloidea</taxon>
        <taxon>Lingulidae</taxon>
        <taxon>Lingula</taxon>
    </lineage>
</organism>
<dbReference type="InParanoid" id="A0A1S3HN37"/>
<evidence type="ECO:0000259" key="3">
    <source>
        <dbReference type="Pfam" id="PF13383"/>
    </source>
</evidence>
<evidence type="ECO:0000313" key="4">
    <source>
        <dbReference type="Proteomes" id="UP000085678"/>
    </source>
</evidence>
<gene>
    <name evidence="5" type="primary">LOC106156275</name>
</gene>
<evidence type="ECO:0000313" key="5">
    <source>
        <dbReference type="RefSeq" id="XP_013386921.1"/>
    </source>
</evidence>
<keyword evidence="2" id="KW-1133">Transmembrane helix</keyword>
<dbReference type="InterPro" id="IPR025714">
    <property type="entry name" value="Methyltranfer_dom"/>
</dbReference>
<feature type="region of interest" description="Disordered" evidence="1">
    <location>
        <begin position="78"/>
        <end position="104"/>
    </location>
</feature>
<protein>
    <submittedName>
        <fullName evidence="5">Uncharacterized protein LOC106156275</fullName>
    </submittedName>
</protein>
<feature type="compositionally biased region" description="Basic and acidic residues" evidence="1">
    <location>
        <begin position="144"/>
        <end position="177"/>
    </location>
</feature>
<keyword evidence="4" id="KW-1185">Reference proteome</keyword>
<dbReference type="RefSeq" id="XP_013386921.1">
    <property type="nucleotide sequence ID" value="XM_013531467.1"/>
</dbReference>
<sequence>MRQQTRRVLQGVAFCVLFVGVAVFMRVFFQWKDYNTTLREYIGNPSLVSQEGTETDEKIINPSIEMATTVTTDVTTLTSPGQVTKSRPPVSATTKSQKPQIEGLTSSAPTLSIVEFSSSTPMLSTPSLKQKSDSLKVPATSTFDKSDKQPTVSKERVNDRLDNEDEKTTALKQDSVKSVDQVKTVKGDTVQKPVKPGPDIVQPEQKAIIQKATKEELVKPPVVQKPAKGDRRQPIARQTPVNAATTKKRAPTTRKGPRDLSTQRQTRSPTTPVPTPSHFGVIFDEFHPHFQFHDDNIHMVADPSSTRGKAGDYDVLERDYFRYLARIQFDCRRREPAGKVDYIDDSWELCQDPPYDLVKDKCLVYSFGIHGDWSFDDFMLNQGCTVHSFDSSMKFPEKERMPNNWFHSLALSGENNSKQKTATLGAIMTKLGEENRVLDYVKMDLEANHWDAIPTAIQEGSLSRVKQLGIKFQDKPSQTRARMLEMLYKQGFRIYFTNFHRRIQSSQTLRTIYECQEVHFVNINFLKFDEAEL</sequence>
<dbReference type="OrthoDB" id="10006218at2759"/>
<feature type="region of interest" description="Disordered" evidence="1">
    <location>
        <begin position="122"/>
        <end position="204"/>
    </location>
</feature>